<dbReference type="EMBL" id="CP045702">
    <property type="protein sequence ID" value="QNE77268.1"/>
    <property type="molecule type" value="Genomic_DNA"/>
</dbReference>
<name>A0A7G7BPK3_9ACTN</name>
<dbReference type="Proteomes" id="UP000515307">
    <property type="component" value="Chromosome"/>
</dbReference>
<keyword evidence="3" id="KW-1185">Reference proteome</keyword>
<feature type="region of interest" description="Disordered" evidence="1">
    <location>
        <begin position="122"/>
        <end position="150"/>
    </location>
</feature>
<proteinExistence type="predicted"/>
<feature type="region of interest" description="Disordered" evidence="1">
    <location>
        <begin position="1"/>
        <end position="20"/>
    </location>
</feature>
<evidence type="ECO:0000313" key="3">
    <source>
        <dbReference type="Proteomes" id="UP000515307"/>
    </source>
</evidence>
<feature type="compositionally biased region" description="Pro residues" evidence="1">
    <location>
        <begin position="1"/>
        <end position="11"/>
    </location>
</feature>
<protein>
    <submittedName>
        <fullName evidence="2">Uncharacterized protein</fullName>
    </submittedName>
</protein>
<dbReference type="RefSeq" id="WP_185300759.1">
    <property type="nucleotide sequence ID" value="NZ_CP045702.1"/>
</dbReference>
<organism evidence="2 3">
    <name type="scientific">Streptomyces finlayi</name>
    <dbReference type="NCBI Taxonomy" id="67296"/>
    <lineage>
        <taxon>Bacteria</taxon>
        <taxon>Bacillati</taxon>
        <taxon>Actinomycetota</taxon>
        <taxon>Actinomycetes</taxon>
        <taxon>Kitasatosporales</taxon>
        <taxon>Streptomycetaceae</taxon>
        <taxon>Streptomyces</taxon>
    </lineage>
</organism>
<sequence length="150" mass="15818">MDNPTSLPPSAGPGSQMVHESLGASPRFLGRLHTEGPELVLADLVHTAARHLDHVHEQFTAAARNAASVLTRAAAGNTSINSLGVLQNRGTQIDILAARRDDAVDRLKETIDAYRQVTASEDAASRAYRPSAVPASAPTVTPPARVARGR</sequence>
<dbReference type="KEGG" id="sfiy:F0344_24070"/>
<reference evidence="3" key="1">
    <citation type="submission" date="2019-10" db="EMBL/GenBank/DDBJ databases">
        <title>Antimicrobial potential of Antarctic Bacteria.</title>
        <authorList>
            <person name="Benaud N."/>
            <person name="Edwards R.J."/>
            <person name="Ferrari B.C."/>
        </authorList>
    </citation>
    <scope>NUCLEOTIDE SEQUENCE [LARGE SCALE GENOMIC DNA]</scope>
    <source>
        <strain evidence="3">NBSH44</strain>
    </source>
</reference>
<gene>
    <name evidence="2" type="ORF">F0344_24070</name>
</gene>
<dbReference type="AlphaFoldDB" id="A0A7G7BPK3"/>
<feature type="compositionally biased region" description="Low complexity" evidence="1">
    <location>
        <begin position="129"/>
        <end position="150"/>
    </location>
</feature>
<accession>A0A7G7BPK3</accession>
<evidence type="ECO:0000256" key="1">
    <source>
        <dbReference type="SAM" id="MobiDB-lite"/>
    </source>
</evidence>
<evidence type="ECO:0000313" key="2">
    <source>
        <dbReference type="EMBL" id="QNE77268.1"/>
    </source>
</evidence>